<dbReference type="GO" id="GO:0071555">
    <property type="term" value="P:cell wall organization"/>
    <property type="evidence" value="ECO:0007669"/>
    <property type="project" value="UniProtKB-KW"/>
</dbReference>
<dbReference type="GO" id="GO:0009252">
    <property type="term" value="P:peptidoglycan biosynthetic process"/>
    <property type="evidence" value="ECO:0007669"/>
    <property type="project" value="UniProtKB-UniRule"/>
</dbReference>
<dbReference type="InterPro" id="IPR032782">
    <property type="entry name" value="KhpB_N"/>
</dbReference>
<evidence type="ECO:0000256" key="5">
    <source>
        <dbReference type="ARBA" id="ARBA00023316"/>
    </source>
</evidence>
<evidence type="ECO:0000256" key="4">
    <source>
        <dbReference type="ARBA" id="ARBA00023186"/>
    </source>
</evidence>
<keyword evidence="5 6" id="KW-0961">Cell wall biogenesis/degradation</keyword>
<dbReference type="STRING" id="39060.SAMN05660706_12411"/>
<dbReference type="EMBL" id="FOYM01000024">
    <property type="protein sequence ID" value="SFR11931.1"/>
    <property type="molecule type" value="Genomic_DNA"/>
</dbReference>
<dbReference type="Gene3D" id="3.30.300.20">
    <property type="match status" value="1"/>
</dbReference>
<dbReference type="GO" id="GO:0008360">
    <property type="term" value="P:regulation of cell shape"/>
    <property type="evidence" value="ECO:0007669"/>
    <property type="project" value="UniProtKB-KW"/>
</dbReference>
<dbReference type="Pfam" id="PF13083">
    <property type="entry name" value="KH_KhpA-B"/>
    <property type="match status" value="1"/>
</dbReference>
<feature type="region of interest" description="Jag_N domain" evidence="6">
    <location>
        <begin position="5"/>
        <end position="55"/>
    </location>
</feature>
<dbReference type="HAMAP" id="MF_00867">
    <property type="entry name" value="KhpB"/>
    <property type="match status" value="1"/>
</dbReference>
<organism evidence="8 9">
    <name type="scientific">Desulfoscipio geothermicus DSM 3669</name>
    <dbReference type="NCBI Taxonomy" id="1121426"/>
    <lineage>
        <taxon>Bacteria</taxon>
        <taxon>Bacillati</taxon>
        <taxon>Bacillota</taxon>
        <taxon>Clostridia</taxon>
        <taxon>Eubacteriales</taxon>
        <taxon>Desulfallaceae</taxon>
        <taxon>Desulfoscipio</taxon>
    </lineage>
</organism>
<evidence type="ECO:0000256" key="6">
    <source>
        <dbReference type="HAMAP-Rule" id="MF_00867"/>
    </source>
</evidence>
<dbReference type="GO" id="GO:0005737">
    <property type="term" value="C:cytoplasm"/>
    <property type="evidence" value="ECO:0007669"/>
    <property type="project" value="UniProtKB-SubCell"/>
</dbReference>
<keyword evidence="3 6" id="KW-0133">Cell shape</keyword>
<dbReference type="PROSITE" id="PS51061">
    <property type="entry name" value="R3H"/>
    <property type="match status" value="1"/>
</dbReference>
<evidence type="ECO:0000256" key="1">
    <source>
        <dbReference type="ARBA" id="ARBA00022490"/>
    </source>
</evidence>
<comment type="subcellular location">
    <subcellularLocation>
        <location evidence="6">Cytoplasm</location>
    </subcellularLocation>
</comment>
<dbReference type="InterPro" id="IPR034079">
    <property type="entry name" value="R3H_KhpB"/>
</dbReference>
<comment type="subunit">
    <text evidence="6">Forms a complex with KhpA.</text>
</comment>
<dbReference type="SMART" id="SM01245">
    <property type="entry name" value="Jag_N"/>
    <property type="match status" value="1"/>
</dbReference>
<dbReference type="RefSeq" id="WP_092485394.1">
    <property type="nucleotide sequence ID" value="NZ_FOYM01000024.1"/>
</dbReference>
<dbReference type="CDD" id="cd02414">
    <property type="entry name" value="KH-II_Jag"/>
    <property type="match status" value="1"/>
</dbReference>
<dbReference type="GO" id="GO:0003723">
    <property type="term" value="F:RNA binding"/>
    <property type="evidence" value="ECO:0007669"/>
    <property type="project" value="UniProtKB-UniRule"/>
</dbReference>
<evidence type="ECO:0000259" key="7">
    <source>
        <dbReference type="PROSITE" id="PS51061"/>
    </source>
</evidence>
<evidence type="ECO:0000313" key="8">
    <source>
        <dbReference type="EMBL" id="SFR11931.1"/>
    </source>
</evidence>
<comment type="domain">
    <text evidence="6">Has an N-terminal Jag-N domain and 2 RNA-binding domains (KH and R3H).</text>
</comment>
<dbReference type="Pfam" id="PF01424">
    <property type="entry name" value="R3H"/>
    <property type="match status" value="1"/>
</dbReference>
<evidence type="ECO:0000256" key="2">
    <source>
        <dbReference type="ARBA" id="ARBA00022884"/>
    </source>
</evidence>
<comment type="function">
    <text evidence="6">A probable RNA chaperone. Forms a complex with KhpA which binds to cellular RNA and controls its expression. Plays a role in peptidoglycan (PG) homeostasis and cell length regulation.</text>
</comment>
<protein>
    <recommendedName>
        <fullName evidence="6">RNA-binding protein KhpB</fullName>
    </recommendedName>
    <alternativeName>
        <fullName evidence="6">RNA-binding protein EloR</fullName>
    </alternativeName>
</protein>
<dbReference type="InterPro" id="IPR038008">
    <property type="entry name" value="Jag_KH"/>
</dbReference>
<dbReference type="Proteomes" id="UP000199584">
    <property type="component" value="Unassembled WGS sequence"/>
</dbReference>
<comment type="similarity">
    <text evidence="6">Belongs to the KhpB RNA-binding protein family.</text>
</comment>
<gene>
    <name evidence="6" type="primary">khpB</name>
    <name evidence="6" type="synonym">eloR</name>
    <name evidence="8" type="ORF">SAMN05660706_12411</name>
</gene>
<dbReference type="InterPro" id="IPR039247">
    <property type="entry name" value="KhpB"/>
</dbReference>
<proteinExistence type="inferred from homology"/>
<dbReference type="CDD" id="cd02644">
    <property type="entry name" value="R3H_jag"/>
    <property type="match status" value="1"/>
</dbReference>
<evidence type="ECO:0000256" key="3">
    <source>
        <dbReference type="ARBA" id="ARBA00022960"/>
    </source>
</evidence>
<dbReference type="InterPro" id="IPR001374">
    <property type="entry name" value="R3H_dom"/>
</dbReference>
<keyword evidence="2 6" id="KW-0694">RNA-binding</keyword>
<dbReference type="Gene3D" id="3.30.30.80">
    <property type="entry name" value="probable RNA-binding protein from clostridium symbiosum atcc 14940"/>
    <property type="match status" value="1"/>
</dbReference>
<sequence length="206" mass="23627">MNYVEKSGKTVEEAVENALREINLTRDEIEIEVLEEPSKGLFGFIGGRPALVRVKPKETPARQARALLEKVMQTMDLDVDIDVIEKDEKILININGPDLGILIGRRGETLDALQYLVNLSANKNTDKRKRILIDIEGYRKRREDTLKKLAYKLADKAKQRGRNVILEPMNSMERRIIHTALQGRDDIYTFSEGEEPYRKIIIAPKK</sequence>
<keyword evidence="4 6" id="KW-0143">Chaperone</keyword>
<dbReference type="InterPro" id="IPR015946">
    <property type="entry name" value="KH_dom-like_a/b"/>
</dbReference>
<dbReference type="PANTHER" id="PTHR35800:SF1">
    <property type="entry name" value="RNA-BINDING PROTEIN KHPB"/>
    <property type="match status" value="1"/>
</dbReference>
<feature type="domain" description="R3H" evidence="7">
    <location>
        <begin position="140"/>
        <end position="206"/>
    </location>
</feature>
<keyword evidence="1 6" id="KW-0963">Cytoplasm</keyword>
<accession>A0A1I6E305</accession>
<name>A0A1I6E305_9FIRM</name>
<reference evidence="9" key="1">
    <citation type="submission" date="2016-10" db="EMBL/GenBank/DDBJ databases">
        <authorList>
            <person name="Varghese N."/>
            <person name="Submissions S."/>
        </authorList>
    </citation>
    <scope>NUCLEOTIDE SEQUENCE [LARGE SCALE GENOMIC DNA]</scope>
    <source>
        <strain evidence="9">DSM 3669</strain>
    </source>
</reference>
<dbReference type="AlphaFoldDB" id="A0A1I6E305"/>
<keyword evidence="9" id="KW-1185">Reference proteome</keyword>
<dbReference type="NCBIfam" id="NF041568">
    <property type="entry name" value="Jag_EloR"/>
    <property type="match status" value="1"/>
</dbReference>
<evidence type="ECO:0000313" key="9">
    <source>
        <dbReference type="Proteomes" id="UP000199584"/>
    </source>
</evidence>
<dbReference type="Gene3D" id="3.30.1370.50">
    <property type="entry name" value="R3H-like domain"/>
    <property type="match status" value="1"/>
</dbReference>
<dbReference type="InterPro" id="IPR036867">
    <property type="entry name" value="R3H_dom_sf"/>
</dbReference>
<dbReference type="Pfam" id="PF14804">
    <property type="entry name" value="Jag_N"/>
    <property type="match status" value="1"/>
</dbReference>
<dbReference type="PANTHER" id="PTHR35800">
    <property type="entry name" value="PROTEIN JAG"/>
    <property type="match status" value="1"/>
</dbReference>
<dbReference type="SUPFAM" id="SSF82708">
    <property type="entry name" value="R3H domain"/>
    <property type="match status" value="1"/>
</dbReference>
<dbReference type="SMART" id="SM00393">
    <property type="entry name" value="R3H"/>
    <property type="match status" value="1"/>
</dbReference>
<dbReference type="InterPro" id="IPR038247">
    <property type="entry name" value="Jag_N_dom_sf"/>
</dbReference>
<dbReference type="OrthoDB" id="9794483at2"/>